<organism evidence="12 13">
    <name type="scientific">Plasmodium relictum</name>
    <dbReference type="NCBI Taxonomy" id="85471"/>
    <lineage>
        <taxon>Eukaryota</taxon>
        <taxon>Sar</taxon>
        <taxon>Alveolata</taxon>
        <taxon>Apicomplexa</taxon>
        <taxon>Aconoidasida</taxon>
        <taxon>Haemosporida</taxon>
        <taxon>Plasmodiidae</taxon>
        <taxon>Plasmodium</taxon>
        <taxon>Plasmodium (Haemamoeba)</taxon>
    </lineage>
</organism>
<evidence type="ECO:0000313" key="12">
    <source>
        <dbReference type="EMBL" id="CRG98438.1"/>
    </source>
</evidence>
<evidence type="ECO:0000256" key="6">
    <source>
        <dbReference type="ARBA" id="ARBA00022892"/>
    </source>
</evidence>
<evidence type="ECO:0000256" key="5">
    <source>
        <dbReference type="ARBA" id="ARBA00022824"/>
    </source>
</evidence>
<evidence type="ECO:0000256" key="3">
    <source>
        <dbReference type="ARBA" id="ARBA00022448"/>
    </source>
</evidence>
<dbReference type="InterPro" id="IPR019150">
    <property type="entry name" value="Vesicle_transport_protein_Use1"/>
</dbReference>
<comment type="subcellular location">
    <subcellularLocation>
        <location evidence="1">Endoplasmic reticulum membrane</location>
        <topology evidence="1">Single-pass type IV membrane protein</topology>
    </subcellularLocation>
</comment>
<dbReference type="KEGG" id="prel:PRELSG_0108800"/>
<reference evidence="12 13" key="1">
    <citation type="submission" date="2015-04" db="EMBL/GenBank/DDBJ databases">
        <authorList>
            <consortium name="Pathogen Informatics"/>
        </authorList>
    </citation>
    <scope>NUCLEOTIDE SEQUENCE [LARGE SCALE GENOMIC DNA]</scope>
    <source>
        <strain evidence="12 13">SGS1</strain>
    </source>
</reference>
<keyword evidence="8 11" id="KW-1133">Transmembrane helix</keyword>
<evidence type="ECO:0000256" key="4">
    <source>
        <dbReference type="ARBA" id="ARBA00022692"/>
    </source>
</evidence>
<sequence>MIEFDEIFEFLREVEITCENFNEKDEEKEKIILFINELKSYIDDFSNSLREKINKSSDITELDILKKIINKKNCLENLISQEKNNFNNFKQKSILHNNSNIDSLSNDMNNSYTNHDNLNSDNINNYINTRNMNNVDNTINVADNNSNINVQNAKEVKNYFDNINYNFIKNCNKEFSYNNINDIITKTETNKEKEEKKKSISFNLNNINENNRNEYNSKEEEQIEEEIISKNSKKTLFPDENVYTTNLENYKILKDDIIKEWSEHIDEYDNLIYEHTFEYKKNNVRKKMEKKKNINFSNENIDEELCLLAQEMKENVLTYRDIIVEDNKTLEKAAGKQLQNLDALADVNKKTKKMNESKNISFFLSLIIIAISILLFMLTFFVIVFL</sequence>
<evidence type="ECO:0000256" key="2">
    <source>
        <dbReference type="ARBA" id="ARBA00007891"/>
    </source>
</evidence>
<dbReference type="GO" id="GO:0015031">
    <property type="term" value="P:protein transport"/>
    <property type="evidence" value="ECO:0007669"/>
    <property type="project" value="UniProtKB-KW"/>
</dbReference>
<dbReference type="AlphaFoldDB" id="A0A1J1H1J6"/>
<proteinExistence type="inferred from homology"/>
<evidence type="ECO:0000256" key="1">
    <source>
        <dbReference type="ARBA" id="ARBA00004163"/>
    </source>
</evidence>
<dbReference type="Proteomes" id="UP000220158">
    <property type="component" value="Chromosome 1"/>
</dbReference>
<keyword evidence="3" id="KW-0813">Transport</keyword>
<dbReference type="GeneID" id="39734338"/>
<evidence type="ECO:0000313" key="13">
    <source>
        <dbReference type="Proteomes" id="UP000220158"/>
    </source>
</evidence>
<evidence type="ECO:0000256" key="9">
    <source>
        <dbReference type="ARBA" id="ARBA00023136"/>
    </source>
</evidence>
<accession>A0A1J1H1J6</accession>
<evidence type="ECO:0000256" key="10">
    <source>
        <dbReference type="SAM" id="Coils"/>
    </source>
</evidence>
<comment type="similarity">
    <text evidence="2">Belongs to the USE1 family.</text>
</comment>
<keyword evidence="13" id="KW-1185">Reference proteome</keyword>
<keyword evidence="6" id="KW-0931">ER-Golgi transport</keyword>
<dbReference type="GO" id="GO:0016192">
    <property type="term" value="P:vesicle-mediated transport"/>
    <property type="evidence" value="ECO:0007669"/>
    <property type="project" value="UniProtKB-KW"/>
</dbReference>
<evidence type="ECO:0000256" key="11">
    <source>
        <dbReference type="SAM" id="Phobius"/>
    </source>
</evidence>
<keyword evidence="7" id="KW-0653">Protein transport</keyword>
<dbReference type="VEuPathDB" id="PlasmoDB:PRELSG_0108800"/>
<feature type="coiled-coil region" evidence="10">
    <location>
        <begin position="65"/>
        <end position="92"/>
    </location>
</feature>
<keyword evidence="4 11" id="KW-0812">Transmembrane</keyword>
<evidence type="ECO:0000256" key="7">
    <source>
        <dbReference type="ARBA" id="ARBA00022927"/>
    </source>
</evidence>
<dbReference type="OrthoDB" id="371948at2759"/>
<feature type="coiled-coil region" evidence="10">
    <location>
        <begin position="177"/>
        <end position="224"/>
    </location>
</feature>
<dbReference type="Pfam" id="PF09753">
    <property type="entry name" value="Use1"/>
    <property type="match status" value="1"/>
</dbReference>
<dbReference type="RefSeq" id="XP_028531448.1">
    <property type="nucleotide sequence ID" value="XM_028678845.1"/>
</dbReference>
<dbReference type="GO" id="GO:0005789">
    <property type="term" value="C:endoplasmic reticulum membrane"/>
    <property type="evidence" value="ECO:0007669"/>
    <property type="project" value="UniProtKB-SubCell"/>
</dbReference>
<keyword evidence="10" id="KW-0175">Coiled coil</keyword>
<name>A0A1J1H1J6_PLARL</name>
<dbReference type="EMBL" id="LN835296">
    <property type="protein sequence ID" value="CRG98438.1"/>
    <property type="molecule type" value="Genomic_DNA"/>
</dbReference>
<evidence type="ECO:0000256" key="8">
    <source>
        <dbReference type="ARBA" id="ARBA00022989"/>
    </source>
</evidence>
<gene>
    <name evidence="12" type="ORF">PRELSG_0108800</name>
</gene>
<feature type="transmembrane region" description="Helical" evidence="11">
    <location>
        <begin position="360"/>
        <end position="385"/>
    </location>
</feature>
<keyword evidence="5" id="KW-0256">Endoplasmic reticulum</keyword>
<keyword evidence="9 11" id="KW-0472">Membrane</keyword>
<protein>
    <submittedName>
        <fullName evidence="12">Uncharacterized protein</fullName>
    </submittedName>
</protein>